<accession>A0A6V7QA02</accession>
<sequence length="158" mass="17819">MAHRQPLRRRCDSASATTVELHPPALSRRLTTHRQSRRRIRKSIIFCLALSRRRKRRTTSIYPYIDNNGGSNCASTIMPKDMEGCETAVNSDPRSLRPSTGSSDSADEGSDQPSSKTFTIDSVRLEEPNVRTAQNLGSAEEPNRWNTRDWSAERAECL</sequence>
<organism evidence="2">
    <name type="scientific">Ananas comosus var. bracteatus</name>
    <name type="common">red pineapple</name>
    <dbReference type="NCBI Taxonomy" id="296719"/>
    <lineage>
        <taxon>Eukaryota</taxon>
        <taxon>Viridiplantae</taxon>
        <taxon>Streptophyta</taxon>
        <taxon>Embryophyta</taxon>
        <taxon>Tracheophyta</taxon>
        <taxon>Spermatophyta</taxon>
        <taxon>Magnoliopsida</taxon>
        <taxon>Liliopsida</taxon>
        <taxon>Poales</taxon>
        <taxon>Bromeliaceae</taxon>
        <taxon>Bromelioideae</taxon>
        <taxon>Ananas</taxon>
    </lineage>
</organism>
<evidence type="ECO:0000313" key="2">
    <source>
        <dbReference type="EMBL" id="CAD1839685.1"/>
    </source>
</evidence>
<proteinExistence type="predicted"/>
<reference evidence="2" key="1">
    <citation type="submission" date="2020-07" db="EMBL/GenBank/DDBJ databases">
        <authorList>
            <person name="Lin J."/>
        </authorList>
    </citation>
    <scope>NUCLEOTIDE SEQUENCE</scope>
</reference>
<name>A0A6V7QA02_ANACO</name>
<feature type="region of interest" description="Disordered" evidence="1">
    <location>
        <begin position="85"/>
        <end position="158"/>
    </location>
</feature>
<feature type="compositionally biased region" description="Polar residues" evidence="1">
    <location>
        <begin position="111"/>
        <end position="120"/>
    </location>
</feature>
<evidence type="ECO:0000256" key="1">
    <source>
        <dbReference type="SAM" id="MobiDB-lite"/>
    </source>
</evidence>
<feature type="compositionally biased region" description="Basic and acidic residues" evidence="1">
    <location>
        <begin position="141"/>
        <end position="158"/>
    </location>
</feature>
<feature type="compositionally biased region" description="Polar residues" evidence="1">
    <location>
        <begin position="88"/>
        <end position="104"/>
    </location>
</feature>
<protein>
    <submittedName>
        <fullName evidence="2">Uncharacterized protein</fullName>
    </submittedName>
</protein>
<dbReference type="AlphaFoldDB" id="A0A6V7QA02"/>
<gene>
    <name evidence="2" type="ORF">CB5_LOCUS22896</name>
</gene>
<dbReference type="EMBL" id="LR862134">
    <property type="protein sequence ID" value="CAD1839685.1"/>
    <property type="molecule type" value="Genomic_DNA"/>
</dbReference>